<feature type="transmembrane region" description="Helical" evidence="1">
    <location>
        <begin position="177"/>
        <end position="196"/>
    </location>
</feature>
<keyword evidence="1" id="KW-0472">Membrane</keyword>
<gene>
    <name evidence="2" type="ORF">QLQ84_06265</name>
</gene>
<feature type="transmembrane region" description="Helical" evidence="1">
    <location>
        <begin position="347"/>
        <end position="378"/>
    </location>
</feature>
<evidence type="ECO:0000256" key="1">
    <source>
        <dbReference type="SAM" id="Phobius"/>
    </source>
</evidence>
<dbReference type="PANTHER" id="PTHR36840">
    <property type="entry name" value="BLL5714 PROTEIN"/>
    <property type="match status" value="1"/>
</dbReference>
<feature type="transmembrane region" description="Helical" evidence="1">
    <location>
        <begin position="312"/>
        <end position="335"/>
    </location>
</feature>
<evidence type="ECO:0000313" key="2">
    <source>
        <dbReference type="EMBL" id="MDI5933391.1"/>
    </source>
</evidence>
<dbReference type="RefSeq" id="WP_282720902.1">
    <property type="nucleotide sequence ID" value="NZ_JASCQO010000029.1"/>
</dbReference>
<accession>A0ABT6VHD7</accession>
<feature type="transmembrane region" description="Helical" evidence="1">
    <location>
        <begin position="243"/>
        <end position="265"/>
    </location>
</feature>
<feature type="transmembrane region" description="Helical" evidence="1">
    <location>
        <begin position="31"/>
        <end position="49"/>
    </location>
</feature>
<feature type="transmembrane region" description="Helical" evidence="1">
    <location>
        <begin position="94"/>
        <end position="114"/>
    </location>
</feature>
<name>A0ABT6VHD7_9GAMM</name>
<dbReference type="Pfam" id="PF06772">
    <property type="entry name" value="LtrA"/>
    <property type="match status" value="1"/>
</dbReference>
<keyword evidence="1" id="KW-1133">Transmembrane helix</keyword>
<feature type="transmembrane region" description="Helical" evidence="1">
    <location>
        <begin position="216"/>
        <end position="237"/>
    </location>
</feature>
<dbReference type="EMBL" id="JASCQO010000029">
    <property type="protein sequence ID" value="MDI5933391.1"/>
    <property type="molecule type" value="Genomic_DNA"/>
</dbReference>
<dbReference type="PANTHER" id="PTHR36840:SF1">
    <property type="entry name" value="BLL5714 PROTEIN"/>
    <property type="match status" value="1"/>
</dbReference>
<comment type="caution">
    <text evidence="2">The sequence shown here is derived from an EMBL/GenBank/DDBJ whole genome shotgun (WGS) entry which is preliminary data.</text>
</comment>
<sequence length="388" mass="42251">MNNGLKLFSGFAAMTPRNPDDAHRAATPLELLFDLVSVIAIASAAVGLHHGLAEAHYAEGIIPYVAVFFPIWWAWMNYTWFASAYDNDDTLFRLLTMLIMAGALTMAAGVSYFFKSNELALIVAGFVVMRIGMVALWLRAASDDPERRTTCLTYAVGLILAQAYWVGLLVFQPASSGAFFLLFGLGVAIELTVPALAERQGMTPWHRHHIIERYGLLNIIVLGETLLAGSMALAQIGEGQFRAAHVHIALSTIVILFAMWWTYFAKEEHLQHKTLFSAFSWGYGHFFIYLAGAATGAGFACLVDIVSGHAEAPLLVGDYAVAVPVAIYFLGIWFVRDRVALSAPAVWVLPAFAGLILVVPLLFGLEGIAAVAALTVYVRGKFACGDDW</sequence>
<feature type="transmembrane region" description="Helical" evidence="1">
    <location>
        <begin position="151"/>
        <end position="171"/>
    </location>
</feature>
<keyword evidence="3" id="KW-1185">Reference proteome</keyword>
<proteinExistence type="predicted"/>
<feature type="transmembrane region" description="Helical" evidence="1">
    <location>
        <begin position="61"/>
        <end position="82"/>
    </location>
</feature>
<keyword evidence="1" id="KW-0812">Transmembrane</keyword>
<organism evidence="2 3">
    <name type="scientific">Halomonas kalidii</name>
    <dbReference type="NCBI Taxonomy" id="3043293"/>
    <lineage>
        <taxon>Bacteria</taxon>
        <taxon>Pseudomonadati</taxon>
        <taxon>Pseudomonadota</taxon>
        <taxon>Gammaproteobacteria</taxon>
        <taxon>Oceanospirillales</taxon>
        <taxon>Halomonadaceae</taxon>
        <taxon>Halomonas</taxon>
    </lineage>
</organism>
<evidence type="ECO:0000313" key="3">
    <source>
        <dbReference type="Proteomes" id="UP001244242"/>
    </source>
</evidence>
<dbReference type="InterPro" id="IPR010640">
    <property type="entry name" value="Low_temperature_requirement_A"/>
</dbReference>
<feature type="transmembrane region" description="Helical" evidence="1">
    <location>
        <begin position="120"/>
        <end position="139"/>
    </location>
</feature>
<protein>
    <submittedName>
        <fullName evidence="2">Low temperature requirement protein A</fullName>
    </submittedName>
</protein>
<reference evidence="2 3" key="1">
    <citation type="submission" date="2023-04" db="EMBL/GenBank/DDBJ databases">
        <title>Halomonas strains isolated from rhizosphere soil.</title>
        <authorList>
            <person name="Xu L."/>
            <person name="Sun J.-Q."/>
        </authorList>
    </citation>
    <scope>NUCLEOTIDE SEQUENCE [LARGE SCALE GENOMIC DNA]</scope>
    <source>
        <strain evidence="2 3">LN1S58</strain>
    </source>
</reference>
<dbReference type="Proteomes" id="UP001244242">
    <property type="component" value="Unassembled WGS sequence"/>
</dbReference>
<feature type="transmembrane region" description="Helical" evidence="1">
    <location>
        <begin position="286"/>
        <end position="306"/>
    </location>
</feature>